<evidence type="ECO:0000313" key="2">
    <source>
        <dbReference type="EMBL" id="AIF17697.1"/>
    </source>
</evidence>
<accession>A0A075HTD9</accession>
<feature type="compositionally biased region" description="Polar residues" evidence="1">
    <location>
        <begin position="1"/>
        <end position="18"/>
    </location>
</feature>
<reference evidence="2" key="1">
    <citation type="journal article" date="2014" name="Genome Biol. Evol.">
        <title>Pangenome evidence for extensive interdomain horizontal transfer affecting lineage core and shell genes in uncultured planktonic thaumarchaeota and euryarchaeota.</title>
        <authorList>
            <person name="Deschamps P."/>
            <person name="Zivanovic Y."/>
            <person name="Moreira D."/>
            <person name="Rodriguez-Valera F."/>
            <person name="Lopez-Garcia P."/>
        </authorList>
    </citation>
    <scope>NUCLEOTIDE SEQUENCE</scope>
</reference>
<sequence>MKSYSQHLKSTQEFGETHSTTKKPVLRSSGIFPVIQNQHYSSSIHFLGYWLLKRNIPKITLGITLRNVDGKTLLQKTEIIDVAKAFSVNLSSLLSEIDFDIKNNFLGSIEIEFHSTKDLVFPYPALVLEYHNEKFNTCVHTLGRIYNDPEDLKENESFKVPESGFDIHVNDDLNSFLSFVNGPLPNNEGIVQYEVTNSNSEKLTGSFSLGYLKSFETKFLEFKEHIPNLSSFLKNNSGSISLKHNFEGFYPRFLVGTRQSSLPSVSFTHSYYDCTSRSDKTDFWNRNNDTHNDSSVYIPLFTKNNEYTNLIIYPNFSPCNFSINIEFYNKIGEKIHELPKFLHVDTTKSQLHKIDFNEIISKHENNEICCSNITCNFENNKIPSRIKFGLDVGMHDLKSKLPCNICFNSKMGNPLIENKPGSFHWAPIFPHRNSVIAIGNFSTLKNYQRESEIEMTFFRKEDSSTISKKFTLKANCEERIYSNDADIKQFIKTEGWVTIKANNPYIQGFYFNFNNSGSVSGDHFF</sequence>
<proteinExistence type="predicted"/>
<protein>
    <submittedName>
        <fullName evidence="2">Uncharacterized protein</fullName>
    </submittedName>
</protein>
<dbReference type="EMBL" id="KF901089">
    <property type="protein sequence ID" value="AIF17697.1"/>
    <property type="molecule type" value="Genomic_DNA"/>
</dbReference>
<evidence type="ECO:0000256" key="1">
    <source>
        <dbReference type="SAM" id="MobiDB-lite"/>
    </source>
</evidence>
<name>A0A075HTD9_9ARCH</name>
<organism evidence="2">
    <name type="scientific">uncultured marine thaumarchaeote KM3_78_E10</name>
    <dbReference type="NCBI Taxonomy" id="1456292"/>
    <lineage>
        <taxon>Archaea</taxon>
        <taxon>Nitrososphaerota</taxon>
        <taxon>environmental samples</taxon>
    </lineage>
</organism>
<feature type="region of interest" description="Disordered" evidence="1">
    <location>
        <begin position="1"/>
        <end position="21"/>
    </location>
</feature>
<dbReference type="AlphaFoldDB" id="A0A075HTD9"/>